<evidence type="ECO:0000313" key="1">
    <source>
        <dbReference type="EMBL" id="MBW80504.1"/>
    </source>
</evidence>
<accession>A0A2P2IH11</accession>
<dbReference type="AlphaFoldDB" id="A0A2P2IH11"/>
<dbReference type="EMBL" id="GGEC01000021">
    <property type="protein sequence ID" value="MBW80504.1"/>
    <property type="molecule type" value="Transcribed_RNA"/>
</dbReference>
<reference evidence="1" key="1">
    <citation type="submission" date="2018-02" db="EMBL/GenBank/DDBJ databases">
        <title>Rhizophora mucronata_Transcriptome.</title>
        <authorList>
            <person name="Meera S.P."/>
            <person name="Sreeshan A."/>
            <person name="Augustine A."/>
        </authorList>
    </citation>
    <scope>NUCLEOTIDE SEQUENCE</scope>
    <source>
        <tissue evidence="1">Leaf</tissue>
    </source>
</reference>
<proteinExistence type="predicted"/>
<name>A0A2P2IH11_RHIMU</name>
<organism evidence="1">
    <name type="scientific">Rhizophora mucronata</name>
    <name type="common">Asiatic mangrove</name>
    <dbReference type="NCBI Taxonomy" id="61149"/>
    <lineage>
        <taxon>Eukaryota</taxon>
        <taxon>Viridiplantae</taxon>
        <taxon>Streptophyta</taxon>
        <taxon>Embryophyta</taxon>
        <taxon>Tracheophyta</taxon>
        <taxon>Spermatophyta</taxon>
        <taxon>Magnoliopsida</taxon>
        <taxon>eudicotyledons</taxon>
        <taxon>Gunneridae</taxon>
        <taxon>Pentapetalae</taxon>
        <taxon>rosids</taxon>
        <taxon>fabids</taxon>
        <taxon>Malpighiales</taxon>
        <taxon>Rhizophoraceae</taxon>
        <taxon>Rhizophora</taxon>
    </lineage>
</organism>
<sequence>MLCNAIASNPNILMMRGEAGRRQRLTERERWG</sequence>
<protein>
    <submittedName>
        <fullName evidence="1">Uncharacterized protein</fullName>
    </submittedName>
</protein>